<evidence type="ECO:0000313" key="6">
    <source>
        <dbReference type="Proteomes" id="UP001107558"/>
    </source>
</evidence>
<dbReference type="Pfam" id="PF00698">
    <property type="entry name" value="Acyl_transf_1"/>
    <property type="match status" value="1"/>
</dbReference>
<dbReference type="InterPro" id="IPR032821">
    <property type="entry name" value="PKS_assoc"/>
</dbReference>
<dbReference type="AlphaFoldDB" id="A0A9J6CQU4"/>
<dbReference type="Gene3D" id="3.30.70.3290">
    <property type="match status" value="1"/>
</dbReference>
<dbReference type="PANTHER" id="PTHR43775">
    <property type="entry name" value="FATTY ACID SYNTHASE"/>
    <property type="match status" value="1"/>
</dbReference>
<name>A0A9J6CQU4_POLVA</name>
<dbReference type="Proteomes" id="UP001107558">
    <property type="component" value="Chromosome 1"/>
</dbReference>
<dbReference type="CDD" id="cd00833">
    <property type="entry name" value="PKS"/>
    <property type="match status" value="1"/>
</dbReference>
<evidence type="ECO:0000256" key="3">
    <source>
        <dbReference type="ARBA" id="ARBA00022679"/>
    </source>
</evidence>
<dbReference type="SUPFAM" id="SSF52151">
    <property type="entry name" value="FabD/lysophospholipase-like"/>
    <property type="match status" value="1"/>
</dbReference>
<dbReference type="GO" id="GO:0006633">
    <property type="term" value="P:fatty acid biosynthetic process"/>
    <property type="evidence" value="ECO:0007669"/>
    <property type="project" value="InterPro"/>
</dbReference>
<dbReference type="PROSITE" id="PS00606">
    <property type="entry name" value="KS3_1"/>
    <property type="match status" value="1"/>
</dbReference>
<dbReference type="PANTHER" id="PTHR43775:SF23">
    <property type="entry name" value="FATTY ACID SYNTHASE 3"/>
    <property type="match status" value="1"/>
</dbReference>
<evidence type="ECO:0000259" key="4">
    <source>
        <dbReference type="PROSITE" id="PS52004"/>
    </source>
</evidence>
<dbReference type="InterPro" id="IPR014031">
    <property type="entry name" value="Ketoacyl_synth_C"/>
</dbReference>
<dbReference type="InterPro" id="IPR020841">
    <property type="entry name" value="PKS_Beta-ketoAc_synthase_dom"/>
</dbReference>
<dbReference type="InterPro" id="IPR050091">
    <property type="entry name" value="PKS_NRPS_Biosynth_Enz"/>
</dbReference>
<dbReference type="Gene3D" id="3.40.366.10">
    <property type="entry name" value="Malonyl-Coenzyme A Acyl Carrier Protein, domain 2"/>
    <property type="match status" value="1"/>
</dbReference>
<dbReference type="EMBL" id="JADBJN010000001">
    <property type="protein sequence ID" value="KAG5684247.1"/>
    <property type="molecule type" value="Genomic_DNA"/>
</dbReference>
<dbReference type="SMART" id="SM00825">
    <property type="entry name" value="PKS_KS"/>
    <property type="match status" value="1"/>
</dbReference>
<dbReference type="GO" id="GO:0004315">
    <property type="term" value="F:3-oxoacyl-[acyl-carrier-protein] synthase activity"/>
    <property type="evidence" value="ECO:0007669"/>
    <property type="project" value="InterPro"/>
</dbReference>
<dbReference type="Pfam" id="PF02801">
    <property type="entry name" value="Ketoacyl-synt_C"/>
    <property type="match status" value="1"/>
</dbReference>
<dbReference type="SMART" id="SM00827">
    <property type="entry name" value="PKS_AT"/>
    <property type="match status" value="1"/>
</dbReference>
<keyword evidence="3" id="KW-0808">Transferase</keyword>
<dbReference type="InterPro" id="IPR016039">
    <property type="entry name" value="Thiolase-like"/>
</dbReference>
<dbReference type="InterPro" id="IPR016035">
    <property type="entry name" value="Acyl_Trfase/lysoPLipase"/>
</dbReference>
<evidence type="ECO:0000313" key="5">
    <source>
        <dbReference type="EMBL" id="KAG5684247.1"/>
    </source>
</evidence>
<dbReference type="InterPro" id="IPR014043">
    <property type="entry name" value="Acyl_transferase_dom"/>
</dbReference>
<evidence type="ECO:0000256" key="1">
    <source>
        <dbReference type="ARBA" id="ARBA00022450"/>
    </source>
</evidence>
<dbReference type="InterPro" id="IPR016036">
    <property type="entry name" value="Malonyl_transacylase_ACP-bd"/>
</dbReference>
<dbReference type="Pfam" id="PF16197">
    <property type="entry name" value="KAsynt_C_assoc"/>
    <property type="match status" value="1"/>
</dbReference>
<dbReference type="GO" id="GO:0004312">
    <property type="term" value="F:fatty acid synthase activity"/>
    <property type="evidence" value="ECO:0007669"/>
    <property type="project" value="TreeGrafter"/>
</dbReference>
<reference evidence="5" key="1">
    <citation type="submission" date="2021-03" db="EMBL/GenBank/DDBJ databases">
        <title>Chromosome level genome of the anhydrobiotic midge Polypedilum vanderplanki.</title>
        <authorList>
            <person name="Yoshida Y."/>
            <person name="Kikawada T."/>
            <person name="Gusev O."/>
        </authorList>
    </citation>
    <scope>NUCLEOTIDE SEQUENCE</scope>
    <source>
        <strain evidence="5">NIAS01</strain>
        <tissue evidence="5">Whole body or cell culture</tissue>
    </source>
</reference>
<dbReference type="InterPro" id="IPR014030">
    <property type="entry name" value="Ketoacyl_synth_N"/>
</dbReference>
<dbReference type="InterPro" id="IPR001227">
    <property type="entry name" value="Ac_transferase_dom_sf"/>
</dbReference>
<keyword evidence="2" id="KW-0597">Phosphoprotein</keyword>
<proteinExistence type="predicted"/>
<feature type="domain" description="Ketosynthase family 3 (KS3)" evidence="4">
    <location>
        <begin position="6"/>
        <end position="413"/>
    </location>
</feature>
<comment type="caution">
    <text evidence="5">The sequence shown here is derived from an EMBL/GenBank/DDBJ whole genome shotgun (WGS) entry which is preliminary data.</text>
</comment>
<dbReference type="PROSITE" id="PS52004">
    <property type="entry name" value="KS3_2"/>
    <property type="match status" value="1"/>
</dbReference>
<dbReference type="InterPro" id="IPR018201">
    <property type="entry name" value="Ketoacyl_synth_AS"/>
</dbReference>
<keyword evidence="1" id="KW-0596">Phosphopantetheine</keyword>
<keyword evidence="6" id="KW-1185">Reference proteome</keyword>
<dbReference type="SUPFAM" id="SSF53901">
    <property type="entry name" value="Thiolase-like"/>
    <property type="match status" value="1"/>
</dbReference>
<dbReference type="Pfam" id="PF00109">
    <property type="entry name" value="ketoacyl-synt"/>
    <property type="match status" value="1"/>
</dbReference>
<evidence type="ECO:0000256" key="2">
    <source>
        <dbReference type="ARBA" id="ARBA00022553"/>
    </source>
</evidence>
<dbReference type="OrthoDB" id="329835at2759"/>
<accession>A0A9J6CQU4</accession>
<organism evidence="5 6">
    <name type="scientific">Polypedilum vanderplanki</name>
    <name type="common">Sleeping chironomid midge</name>
    <dbReference type="NCBI Taxonomy" id="319348"/>
    <lineage>
        <taxon>Eukaryota</taxon>
        <taxon>Metazoa</taxon>
        <taxon>Ecdysozoa</taxon>
        <taxon>Arthropoda</taxon>
        <taxon>Hexapoda</taxon>
        <taxon>Insecta</taxon>
        <taxon>Pterygota</taxon>
        <taxon>Neoptera</taxon>
        <taxon>Endopterygota</taxon>
        <taxon>Diptera</taxon>
        <taxon>Nematocera</taxon>
        <taxon>Chironomoidea</taxon>
        <taxon>Chironomidae</taxon>
        <taxon>Chironominae</taxon>
        <taxon>Polypedilum</taxon>
        <taxon>Polypedilum</taxon>
    </lineage>
</organism>
<gene>
    <name evidence="5" type="ORF">PVAND_013484</name>
</gene>
<dbReference type="Gene3D" id="3.40.47.10">
    <property type="match status" value="1"/>
</dbReference>
<sequence>MEEIRDDDIVISGISGRFPSSNNVREFVENLFNKVDMTDDDESRWKHFHNDVPRRFGKIRNLEKFDASFFSTLNKHANWTDPQMRILLEHAYEAILDAGISPQSLVGSKTGVFVGCSISDAKDAFVHRYPPKDGYVVLGNANFYLANRISYALGLCGPSFTVDTACSSSAYALDCAFRYLESGVCDAALVGGSQLILNCGLATEYTKLGILANDGVCRPFDENATGFARADTICMVFLQRHKDSKRVYANLIYSLSNNDGFKKEGASFPSKHLQQRLMEDFYKRIKFDPEDVNYVEAHATGTKLGDPEELSAIDAVFCKNSNRQKELTIGSVKSNMGHAEAAAGMASIAKILMAFENQKFPPNINFTTPRANIPAFEEKRVKVATEAEKLQGQLIAMNSFGLGGGNSHALFRGNGKREKAINTIFDDITSRPLDAEHIALLQNSQVQTTSANTYRGFGIFINDASTGKAVCTQRDIQYFNGTRRPIVFCYSGIGSQWPTMGRDLMNLPVFAESIEKSHQILLQKGIDLKSIITFEDKSIFNNVLHSYVGIVSIEIALTDILKSLGIEPDYIIGHSVGELGCAYADNCLTAEETILTAYARGEASNESNITDGAMAAIGLHYSDLEDVLPIDIDIACHNGLDSTTISGPAESVKKFVEEMKEQRIFAKEVACSGIPLHSRYINEMGKKLYEKLQQIITFPKVRSRKWLSSSFPEELWNSEEAYFSSAAYHMRNLLNPVYFRSY</sequence>
<dbReference type="SUPFAM" id="SSF55048">
    <property type="entry name" value="Probable ACP-binding domain of malonyl-CoA ACP transacylase"/>
    <property type="match status" value="1"/>
</dbReference>
<protein>
    <recommendedName>
        <fullName evidence="4">Ketosynthase family 3 (KS3) domain-containing protein</fullName>
    </recommendedName>
</protein>